<dbReference type="PANTHER" id="PTHR43248">
    <property type="entry name" value="2-SUCCINYL-6-HYDROXY-2,4-CYCLOHEXADIENE-1-CARBOXYLATE SYNTHASE"/>
    <property type="match status" value="1"/>
</dbReference>
<keyword evidence="7" id="KW-1185">Reference proteome</keyword>
<feature type="chain" id="PRO_5022149158" evidence="4">
    <location>
        <begin position="27"/>
        <end position="526"/>
    </location>
</feature>
<dbReference type="InterPro" id="IPR029058">
    <property type="entry name" value="AB_hydrolase_fold"/>
</dbReference>
<dbReference type="Pfam" id="PF00561">
    <property type="entry name" value="Abhydrolase_1"/>
    <property type="match status" value="1"/>
</dbReference>
<sequence>MRKTVVALAAAGAGLTLLLQGLPASAAAQDRKPTPPPTGTVRWAPCTDPDLEGLECATVSVPLDHKRPWGEQIKIALTRKKHTVPDHRYQGVLLLNPGGPGGSGRGGPLWFAGTSVEDEAAAYDLIGFDPRGVGASEPRLVCGSGYNAPVRPDHVPANPAEEKTWLDRAKDFARKCAKALPRLLPHMTTVDHAHDLEAIRKALGVDKINFLGYSWGTYLGATYATLYPHRVRRMVLDSVVRPSGVWYENNLDQNRAFEVRAKDFFAWIARHNADYGLGATAADVERRYYEVRAALKANPAGGLVGPSEYDDTFLPAGYTDSLWPYLALGLSLAANGNGSFLVTLYEALAHAEDDSDHALYLATECTDNRWPASWNVWRRDAIALHRTAPFATWPNTWFNAPCLFWQVKGKTPPRITGHGLPPVLLFQSTKDAATPYSGAVEMHRLLPSSRLIVENGGGNHGITLFGNECVDNHLAAYLRDGTVPPSRPGPDALCAPLPEPEPLSVNVAARSAQPTTPEIPEVRIRR</sequence>
<evidence type="ECO:0000256" key="1">
    <source>
        <dbReference type="ARBA" id="ARBA00010088"/>
    </source>
</evidence>
<evidence type="ECO:0000256" key="2">
    <source>
        <dbReference type="ARBA" id="ARBA00022729"/>
    </source>
</evidence>
<feature type="domain" description="AB hydrolase-1" evidence="5">
    <location>
        <begin position="92"/>
        <end position="458"/>
    </location>
</feature>
<dbReference type="RefSeq" id="WP_142259391.1">
    <property type="nucleotide sequence ID" value="NZ_BMPV01000001.1"/>
</dbReference>
<dbReference type="InterPro" id="IPR000073">
    <property type="entry name" value="AB_hydrolase_1"/>
</dbReference>
<name>A0A543IXQ8_9ACTN</name>
<dbReference type="Proteomes" id="UP000319213">
    <property type="component" value="Unassembled WGS sequence"/>
</dbReference>
<dbReference type="EMBL" id="VFPQ01000001">
    <property type="protein sequence ID" value="TQM75360.1"/>
    <property type="molecule type" value="Genomic_DNA"/>
</dbReference>
<comment type="caution">
    <text evidence="6">The sequence shown here is derived from an EMBL/GenBank/DDBJ whole genome shotgun (WGS) entry which is preliminary data.</text>
</comment>
<protein>
    <submittedName>
        <fullName evidence="6">Alpha/beta hydrolase family protein</fullName>
    </submittedName>
</protein>
<evidence type="ECO:0000259" key="5">
    <source>
        <dbReference type="Pfam" id="PF00561"/>
    </source>
</evidence>
<accession>A0A543IXQ8</accession>
<evidence type="ECO:0000256" key="4">
    <source>
        <dbReference type="SAM" id="SignalP"/>
    </source>
</evidence>
<feature type="signal peptide" evidence="4">
    <location>
        <begin position="1"/>
        <end position="26"/>
    </location>
</feature>
<dbReference type="SUPFAM" id="SSF53474">
    <property type="entry name" value="alpha/beta-Hydrolases"/>
    <property type="match status" value="1"/>
</dbReference>
<dbReference type="OrthoDB" id="3930934at2"/>
<dbReference type="GO" id="GO:0016787">
    <property type="term" value="F:hydrolase activity"/>
    <property type="evidence" value="ECO:0007669"/>
    <property type="project" value="UniProtKB-KW"/>
</dbReference>
<gene>
    <name evidence="6" type="ORF">FHX40_2066</name>
</gene>
<evidence type="ECO:0000313" key="7">
    <source>
        <dbReference type="Proteomes" id="UP000319213"/>
    </source>
</evidence>
<comment type="similarity">
    <text evidence="1">Belongs to the peptidase S33 family.</text>
</comment>
<proteinExistence type="inferred from homology"/>
<organism evidence="6 7">
    <name type="scientific">Thermopolyspora flexuosa</name>
    <dbReference type="NCBI Taxonomy" id="103836"/>
    <lineage>
        <taxon>Bacteria</taxon>
        <taxon>Bacillati</taxon>
        <taxon>Actinomycetota</taxon>
        <taxon>Actinomycetes</taxon>
        <taxon>Streptosporangiales</taxon>
        <taxon>Streptosporangiaceae</taxon>
        <taxon>Thermopolyspora</taxon>
    </lineage>
</organism>
<evidence type="ECO:0000313" key="6">
    <source>
        <dbReference type="EMBL" id="TQM75360.1"/>
    </source>
</evidence>
<evidence type="ECO:0000256" key="3">
    <source>
        <dbReference type="ARBA" id="ARBA00022801"/>
    </source>
</evidence>
<dbReference type="AlphaFoldDB" id="A0A543IXQ8"/>
<dbReference type="PANTHER" id="PTHR43248:SF29">
    <property type="entry name" value="TRIPEPTIDYL AMINOPEPTIDASE"/>
    <property type="match status" value="1"/>
</dbReference>
<dbReference type="Gene3D" id="3.40.50.1820">
    <property type="entry name" value="alpha/beta hydrolase"/>
    <property type="match status" value="1"/>
</dbReference>
<reference evidence="6 7" key="1">
    <citation type="submission" date="2019-06" db="EMBL/GenBank/DDBJ databases">
        <title>Sequencing the genomes of 1000 actinobacteria strains.</title>
        <authorList>
            <person name="Klenk H.-P."/>
        </authorList>
    </citation>
    <scope>NUCLEOTIDE SEQUENCE [LARGE SCALE GENOMIC DNA]</scope>
    <source>
        <strain evidence="6 7">DSM 43186</strain>
    </source>
</reference>
<keyword evidence="2 4" id="KW-0732">Signal</keyword>
<dbReference type="InterPro" id="IPR051601">
    <property type="entry name" value="Serine_prot/Carboxylest_S33"/>
</dbReference>
<keyword evidence="3 6" id="KW-0378">Hydrolase</keyword>